<gene>
    <name evidence="3" type="ORF">M0813_21836</name>
</gene>
<keyword evidence="4" id="KW-1185">Reference proteome</keyword>
<keyword evidence="1" id="KW-0175">Coiled coil</keyword>
<evidence type="ECO:0000313" key="4">
    <source>
        <dbReference type="Proteomes" id="UP001150062"/>
    </source>
</evidence>
<evidence type="ECO:0000256" key="1">
    <source>
        <dbReference type="SAM" id="Coils"/>
    </source>
</evidence>
<organism evidence="3 4">
    <name type="scientific">Anaeramoeba flamelloides</name>
    <dbReference type="NCBI Taxonomy" id="1746091"/>
    <lineage>
        <taxon>Eukaryota</taxon>
        <taxon>Metamonada</taxon>
        <taxon>Anaeramoebidae</taxon>
        <taxon>Anaeramoeba</taxon>
    </lineage>
</organism>
<protein>
    <submittedName>
        <fullName evidence="3">Uncharacterized protein</fullName>
    </submittedName>
</protein>
<sequence length="276" mass="32868">MSTRKSIGLFTEKISELQELYLSKNDKLDQAILLNERREKTIKSLTQTLEETRSQLIKVNQQNENLLSENNDLRHQLKNSQIHNSDLQQFQNAVLSVVNKQSKNNSNHNEQTEIDFNSYRSPKSKHLMNRSSLQDTKVKKSNSRRNERMSNHRISNTTTESEQERFERFHDFQKKQQDRSGMEEMNLDLLKIQQEFENVLKENNQPTKKKERTSYNTRKDFYERTPKTFSNYRNLYTEPKPRIKRSNYTSDSSTSNYHHKDLLSRIQTSIKKSSKN</sequence>
<dbReference type="EMBL" id="JAOAOG010000168">
    <property type="protein sequence ID" value="KAJ6243399.1"/>
    <property type="molecule type" value="Genomic_DNA"/>
</dbReference>
<name>A0ABQ8YFQ0_9EUKA</name>
<feature type="compositionally biased region" description="Basic and acidic residues" evidence="2">
    <location>
        <begin position="217"/>
        <end position="226"/>
    </location>
</feature>
<feature type="compositionally biased region" description="Low complexity" evidence="2">
    <location>
        <begin position="246"/>
        <end position="256"/>
    </location>
</feature>
<feature type="coiled-coil region" evidence="1">
    <location>
        <begin position="35"/>
        <end position="83"/>
    </location>
</feature>
<reference evidence="3" key="1">
    <citation type="submission" date="2022-08" db="EMBL/GenBank/DDBJ databases">
        <title>Novel sulfate-reducing endosymbionts in the free-living metamonad Anaeramoeba.</title>
        <authorList>
            <person name="Jerlstrom-Hultqvist J."/>
            <person name="Cepicka I."/>
            <person name="Gallot-Lavallee L."/>
            <person name="Salas-Leiva D."/>
            <person name="Curtis B.A."/>
            <person name="Zahonova K."/>
            <person name="Pipaliya S."/>
            <person name="Dacks J."/>
            <person name="Roger A.J."/>
        </authorList>
    </citation>
    <scope>NUCLEOTIDE SEQUENCE</scope>
    <source>
        <strain evidence="3">Schooner1</strain>
    </source>
</reference>
<proteinExistence type="predicted"/>
<feature type="region of interest" description="Disordered" evidence="2">
    <location>
        <begin position="102"/>
        <end position="165"/>
    </location>
</feature>
<feature type="compositionally biased region" description="Polar residues" evidence="2">
    <location>
        <begin position="265"/>
        <end position="276"/>
    </location>
</feature>
<evidence type="ECO:0000313" key="3">
    <source>
        <dbReference type="EMBL" id="KAJ6243399.1"/>
    </source>
</evidence>
<feature type="region of interest" description="Disordered" evidence="2">
    <location>
        <begin position="200"/>
        <end position="276"/>
    </location>
</feature>
<dbReference type="Proteomes" id="UP001150062">
    <property type="component" value="Unassembled WGS sequence"/>
</dbReference>
<accession>A0ABQ8YFQ0</accession>
<comment type="caution">
    <text evidence="3">The sequence shown here is derived from an EMBL/GenBank/DDBJ whole genome shotgun (WGS) entry which is preliminary data.</text>
</comment>
<evidence type="ECO:0000256" key="2">
    <source>
        <dbReference type="SAM" id="MobiDB-lite"/>
    </source>
</evidence>